<comment type="caution">
    <text evidence="1">The sequence shown here is derived from an EMBL/GenBank/DDBJ whole genome shotgun (WGS) entry which is preliminary data.</text>
</comment>
<gene>
    <name evidence="1" type="ORF">DYB32_006448</name>
</gene>
<dbReference type="Gene3D" id="1.25.40.20">
    <property type="entry name" value="Ankyrin repeat-containing domain"/>
    <property type="match status" value="3"/>
</dbReference>
<sequence>MKHLPGATLACQNDLPPRHSSHFSTRMCSAASSVCLSADLLPRVTAFQNGVHHDVVPLIRALHRTAADDENDALTGFRKVLGDWLKVHCADRLPDVITMVPAMLPMVTDYAATVGDIELLEMIWNKCPRSENSNDEGAALVYVAALAGQVDMVAFLLSQIDATDACGRAISHAMVGAASKGHLRVVEYLHRHRHDRQTTDLMDVAASQGHLSVVEFLHLHRREGCTTAAMDRAAGNGHLDVVKFLHAHRREGCTKAAISLAAAGGHLHVVQWLCDHRKEGWHGDALTHAAAGGHVDILAFLLQKRPRAGCLVLGMDLAATNGHLDVVKFLHTHRKDGCSDKALAGALRNGHTHVVAYFLKHGDDLIHGVCCACGFNKPRRHACLVKSM</sequence>
<keyword evidence="2" id="KW-1185">Reference proteome</keyword>
<evidence type="ECO:0000313" key="1">
    <source>
        <dbReference type="EMBL" id="RHY27901.1"/>
    </source>
</evidence>
<name>A0A3R6VJK0_9STRA</name>
<dbReference type="InterPro" id="IPR052050">
    <property type="entry name" value="SecEffector_AnkRepeat"/>
</dbReference>
<dbReference type="InterPro" id="IPR036770">
    <property type="entry name" value="Ankyrin_rpt-contain_sf"/>
</dbReference>
<protein>
    <submittedName>
        <fullName evidence="1">Uncharacterized protein</fullName>
    </submittedName>
</protein>
<proteinExistence type="predicted"/>
<dbReference type="EMBL" id="QUSY01000682">
    <property type="protein sequence ID" value="RHY27901.1"/>
    <property type="molecule type" value="Genomic_DNA"/>
</dbReference>
<dbReference type="Proteomes" id="UP000285060">
    <property type="component" value="Unassembled WGS sequence"/>
</dbReference>
<dbReference type="SUPFAM" id="SSF48403">
    <property type="entry name" value="Ankyrin repeat"/>
    <property type="match status" value="1"/>
</dbReference>
<dbReference type="AlphaFoldDB" id="A0A3R6VJK0"/>
<dbReference type="PANTHER" id="PTHR46586">
    <property type="entry name" value="ANKYRIN REPEAT-CONTAINING PROTEIN"/>
    <property type="match status" value="1"/>
</dbReference>
<dbReference type="VEuPathDB" id="FungiDB:H310_09607"/>
<dbReference type="Pfam" id="PF12796">
    <property type="entry name" value="Ank_2"/>
    <property type="match status" value="1"/>
</dbReference>
<evidence type="ECO:0000313" key="2">
    <source>
        <dbReference type="Proteomes" id="UP000285060"/>
    </source>
</evidence>
<accession>A0A3R6VJK0</accession>
<organism evidence="1 2">
    <name type="scientific">Aphanomyces invadans</name>
    <dbReference type="NCBI Taxonomy" id="157072"/>
    <lineage>
        <taxon>Eukaryota</taxon>
        <taxon>Sar</taxon>
        <taxon>Stramenopiles</taxon>
        <taxon>Oomycota</taxon>
        <taxon>Saprolegniomycetes</taxon>
        <taxon>Saprolegniales</taxon>
        <taxon>Verrucalvaceae</taxon>
        <taxon>Aphanomyces</taxon>
    </lineage>
</organism>
<dbReference type="InterPro" id="IPR002110">
    <property type="entry name" value="Ankyrin_rpt"/>
</dbReference>
<dbReference type="PANTHER" id="PTHR46586:SF3">
    <property type="entry name" value="ANKYRIN REPEAT-CONTAINING PROTEIN"/>
    <property type="match status" value="1"/>
</dbReference>
<reference evidence="1 2" key="1">
    <citation type="submission" date="2018-08" db="EMBL/GenBank/DDBJ databases">
        <title>Aphanomyces genome sequencing and annotation.</title>
        <authorList>
            <person name="Minardi D."/>
            <person name="Oidtmann B."/>
            <person name="Van Der Giezen M."/>
            <person name="Studholme D.J."/>
        </authorList>
    </citation>
    <scope>NUCLEOTIDE SEQUENCE [LARGE SCALE GENOMIC DNA]</scope>
    <source>
        <strain evidence="1 2">NJM0002</strain>
    </source>
</reference>